<dbReference type="Gramene" id="TraesCS2D02G180900.1">
    <property type="protein sequence ID" value="TraesCS2D02G180900.1.cds1"/>
    <property type="gene ID" value="TraesCS2D02G180900"/>
</dbReference>
<name>A0A3B6D954_WHEAT</name>
<dbReference type="Proteomes" id="UP000019116">
    <property type="component" value="Chromosome 2D"/>
</dbReference>
<organism evidence="1">
    <name type="scientific">Triticum aestivum</name>
    <name type="common">Wheat</name>
    <dbReference type="NCBI Taxonomy" id="4565"/>
    <lineage>
        <taxon>Eukaryota</taxon>
        <taxon>Viridiplantae</taxon>
        <taxon>Streptophyta</taxon>
        <taxon>Embryophyta</taxon>
        <taxon>Tracheophyta</taxon>
        <taxon>Spermatophyta</taxon>
        <taxon>Magnoliopsida</taxon>
        <taxon>Liliopsida</taxon>
        <taxon>Poales</taxon>
        <taxon>Poaceae</taxon>
        <taxon>BOP clade</taxon>
        <taxon>Pooideae</taxon>
        <taxon>Triticodae</taxon>
        <taxon>Triticeae</taxon>
        <taxon>Triticinae</taxon>
        <taxon>Triticum</taxon>
    </lineage>
</organism>
<proteinExistence type="predicted"/>
<dbReference type="AlphaFoldDB" id="A0A3B6D954"/>
<accession>A0A3B6D954</accession>
<dbReference type="OrthoDB" id="10556631at2759"/>
<dbReference type="Gramene" id="TraesCS2D03G0377600.1">
    <property type="protein sequence ID" value="TraesCS2D03G0377600.1.CDS1"/>
    <property type="gene ID" value="TraesCS2D03G0377600"/>
</dbReference>
<evidence type="ECO:0000313" key="2">
    <source>
        <dbReference type="Proteomes" id="UP000019116"/>
    </source>
</evidence>
<evidence type="ECO:0000313" key="1">
    <source>
        <dbReference type="EnsemblPlants" id="TraesCS2D02G180900.1.cds1"/>
    </source>
</evidence>
<reference evidence="1" key="1">
    <citation type="submission" date="2018-08" db="EMBL/GenBank/DDBJ databases">
        <authorList>
            <person name="Rossello M."/>
        </authorList>
    </citation>
    <scope>NUCLEOTIDE SEQUENCE [LARGE SCALE GENOMIC DNA]</scope>
    <source>
        <strain evidence="1">cv. Chinese Spring</strain>
    </source>
</reference>
<dbReference type="Gramene" id="TraesWEE_scaffold_113567_01G000100.1">
    <property type="protein sequence ID" value="TraesWEE_scaffold_113567_01G000100.1"/>
    <property type="gene ID" value="TraesWEE_scaffold_113567_01G000100"/>
</dbReference>
<sequence length="411" mass="45991">MLTSSVNETNVSLIVKMLQSTIVVKPLFDDVSSDCAENSIFILNQRAPAAKHTVQSNHACRLSRSRSREPRAAELVTDDLIQPRRHLRRHVVHPVAGDPFPEERVPGHGVVRPRRSLLVHLQPLHLLEAAQLHHRLHGAGALLGGRERPAHELRQPPHVLARVQQQVFVPEEEHPVRPREARAPVAEHVVPDRADGHGAVADVLEQLREREVRLPAPEEVPQRHDHVLGVPADVHDLTAGDVRAGDRLGEQGVRHVRVHEARRREPLQLGLLPVREDLVQERDAVVRVEAEERVLRRRRVRVARHGGEGQRLEPRGAALGVAGEDHVVGAWDEAPLEDDGARHPVVRQPEALVQAQLQAGLILARQRCHEAPELLLGWPLRHRAVVDVRERNRAGSPLGGDGGHWRWMETD</sequence>
<dbReference type="EnsemblPlants" id="TraesCS2D02G180900.1">
    <property type="protein sequence ID" value="TraesCS2D02G180900.1.cds1"/>
    <property type="gene ID" value="TraesCS2D02G180900"/>
</dbReference>
<dbReference type="Gramene" id="TraesCLE_scaffold_083597_01G000100.1">
    <property type="protein sequence ID" value="TraesCLE_scaffold_083597_01G000100.1"/>
    <property type="gene ID" value="TraesCLE_scaffold_083597_01G000100"/>
</dbReference>
<protein>
    <submittedName>
        <fullName evidence="1">Uncharacterized protein</fullName>
    </submittedName>
</protein>
<reference evidence="1" key="2">
    <citation type="submission" date="2018-10" db="UniProtKB">
        <authorList>
            <consortium name="EnsemblPlants"/>
        </authorList>
    </citation>
    <scope>IDENTIFICATION</scope>
</reference>
<keyword evidence="2" id="KW-1185">Reference proteome</keyword>
<dbReference type="Gramene" id="TraesROB_scaffold_064241_01G000100.1">
    <property type="protein sequence ID" value="TraesROB_scaffold_064241_01G000100.1"/>
    <property type="gene ID" value="TraesROB_scaffold_064241_01G000100"/>
</dbReference>
<dbReference type="Gramene" id="TraesCAD_scaffold_024932_01G000100.1">
    <property type="protein sequence ID" value="TraesCAD_scaffold_024932_01G000100.1"/>
    <property type="gene ID" value="TraesCAD_scaffold_024932_01G000100"/>
</dbReference>
<dbReference type="Gramene" id="TraesJUL2D03G01145110.1">
    <property type="protein sequence ID" value="TraesJUL2D03G01145110.1.CDS1"/>
    <property type="gene ID" value="TraesJUL2D03G01145110"/>
</dbReference>